<dbReference type="AlphaFoldDB" id="A0ABD1VF16"/>
<dbReference type="Proteomes" id="UP001604277">
    <property type="component" value="Unassembled WGS sequence"/>
</dbReference>
<dbReference type="Gene3D" id="1.20.1280.50">
    <property type="match status" value="2"/>
</dbReference>
<dbReference type="Pfam" id="PF12937">
    <property type="entry name" value="F-box-like"/>
    <property type="match status" value="2"/>
</dbReference>
<dbReference type="InterPro" id="IPR044809">
    <property type="entry name" value="AUF1-like"/>
</dbReference>
<reference evidence="3" key="1">
    <citation type="submission" date="2024-07" db="EMBL/GenBank/DDBJ databases">
        <title>Two chromosome-level genome assemblies of Korean endemic species Abeliophyllum distichum and Forsythia ovata (Oleaceae).</title>
        <authorList>
            <person name="Jang H."/>
        </authorList>
    </citation>
    <scope>NUCLEOTIDE SEQUENCE [LARGE SCALE GENOMIC DNA]</scope>
</reference>
<organism evidence="2 3">
    <name type="scientific">Forsythia ovata</name>
    <dbReference type="NCBI Taxonomy" id="205694"/>
    <lineage>
        <taxon>Eukaryota</taxon>
        <taxon>Viridiplantae</taxon>
        <taxon>Streptophyta</taxon>
        <taxon>Embryophyta</taxon>
        <taxon>Tracheophyta</taxon>
        <taxon>Spermatophyta</taxon>
        <taxon>Magnoliopsida</taxon>
        <taxon>eudicotyledons</taxon>
        <taxon>Gunneridae</taxon>
        <taxon>Pentapetalae</taxon>
        <taxon>asterids</taxon>
        <taxon>lamiids</taxon>
        <taxon>Lamiales</taxon>
        <taxon>Oleaceae</taxon>
        <taxon>Forsythieae</taxon>
        <taxon>Forsythia</taxon>
    </lineage>
</organism>
<dbReference type="InterPro" id="IPR036047">
    <property type="entry name" value="F-box-like_dom_sf"/>
</dbReference>
<dbReference type="EMBL" id="JBFOLJ010000005">
    <property type="protein sequence ID" value="KAL2535936.1"/>
    <property type="molecule type" value="Genomic_DNA"/>
</dbReference>
<evidence type="ECO:0000313" key="2">
    <source>
        <dbReference type="EMBL" id="KAL2535936.1"/>
    </source>
</evidence>
<protein>
    <recommendedName>
        <fullName evidence="1">F-box domain-containing protein</fullName>
    </recommendedName>
</protein>
<evidence type="ECO:0000313" key="3">
    <source>
        <dbReference type="Proteomes" id="UP001604277"/>
    </source>
</evidence>
<dbReference type="PROSITE" id="PS50181">
    <property type="entry name" value="FBOX"/>
    <property type="match status" value="2"/>
</dbReference>
<feature type="domain" description="F-box" evidence="1">
    <location>
        <begin position="2"/>
        <end position="50"/>
    </location>
</feature>
<accession>A0ABD1VF16</accession>
<sequence>MEDNFSRLPEQLLVSIFTKLANLKFLCRCSLVCKRFASTMSGIQNVSLTLPSSEASSFKSTQDKCKLFQKILCIRSEEIPGFIQSESIQKLNFIIFLQKFEKLESIYLEFTCPKNISNSPFLEWKAKCGSSRAEIESLVCLIPGSIHQITECQPDEKQENQLSTSLPIKTPSGTKEFKSQFIEFRTEKERGGQHNRKAGKEGMKKLKNDEATDQEDNFGRLPEELLISIFTKLADLKFLCQCSLVCKRFASIMSHVSTVSLTLPNSEAVSLQSTQNECMLFQEILRISSEEIPGFIQSLSIQKLNFTIFLQKFRKLESIYLEFACPRNISNSPFLKWKAKCGSSRIELESLVSLLPAAVHKKIECQLDEEQENQEMSRGFIRSQLNNWVKLSFMRCAEWVHILCILIKCHHSLKSVTITNSEKQGKLVLKDEQLITWRNSLLNQDPSLLNGQRLGCEFPNFVKIAMLRVLNLPLSGYLMKRVFLVIIKFSAELHANDVGKEDIMTWDYEEEEKVLGEAVKEILMNHKDQIFELDLE</sequence>
<dbReference type="PANTHER" id="PTHR31215">
    <property type="entry name" value="OS05G0510400 PROTEIN-RELATED"/>
    <property type="match status" value="1"/>
</dbReference>
<comment type="caution">
    <text evidence="2">The sequence shown here is derived from an EMBL/GenBank/DDBJ whole genome shotgun (WGS) entry which is preliminary data.</text>
</comment>
<name>A0ABD1VF16_9LAMI</name>
<dbReference type="SMART" id="SM00256">
    <property type="entry name" value="FBOX"/>
    <property type="match status" value="2"/>
</dbReference>
<keyword evidence="3" id="KW-1185">Reference proteome</keyword>
<evidence type="ECO:0000259" key="1">
    <source>
        <dbReference type="PROSITE" id="PS50181"/>
    </source>
</evidence>
<gene>
    <name evidence="2" type="ORF">Fot_17327</name>
</gene>
<dbReference type="InterPro" id="IPR001810">
    <property type="entry name" value="F-box_dom"/>
</dbReference>
<proteinExistence type="predicted"/>
<dbReference type="CDD" id="cd09917">
    <property type="entry name" value="F-box_SF"/>
    <property type="match status" value="1"/>
</dbReference>
<dbReference type="SUPFAM" id="SSF81383">
    <property type="entry name" value="F-box domain"/>
    <property type="match status" value="2"/>
</dbReference>
<feature type="domain" description="F-box" evidence="1">
    <location>
        <begin position="215"/>
        <end position="263"/>
    </location>
</feature>